<dbReference type="Pfam" id="PF02830">
    <property type="entry name" value="V4R"/>
    <property type="match status" value="1"/>
</dbReference>
<evidence type="ECO:0000256" key="4">
    <source>
        <dbReference type="ARBA" id="ARBA00023125"/>
    </source>
</evidence>
<evidence type="ECO:0000256" key="5">
    <source>
        <dbReference type="ARBA" id="ARBA00023163"/>
    </source>
</evidence>
<evidence type="ECO:0000256" key="2">
    <source>
        <dbReference type="ARBA" id="ARBA00022840"/>
    </source>
</evidence>
<dbReference type="PROSITE" id="PS50045">
    <property type="entry name" value="SIGMA54_INTERACT_4"/>
    <property type="match status" value="1"/>
</dbReference>
<proteinExistence type="predicted"/>
<dbReference type="GO" id="GO:0003723">
    <property type="term" value="F:RNA binding"/>
    <property type="evidence" value="ECO:0007669"/>
    <property type="project" value="InterPro"/>
</dbReference>
<dbReference type="CDD" id="cd00009">
    <property type="entry name" value="AAA"/>
    <property type="match status" value="1"/>
</dbReference>
<dbReference type="Gene3D" id="1.10.8.60">
    <property type="match status" value="1"/>
</dbReference>
<dbReference type="AlphaFoldDB" id="E1YFS5"/>
<dbReference type="PROSITE" id="PS00676">
    <property type="entry name" value="SIGMA54_INTERACT_2"/>
    <property type="match status" value="1"/>
</dbReference>
<dbReference type="Gene3D" id="1.10.10.60">
    <property type="entry name" value="Homeodomain-like"/>
    <property type="match status" value="1"/>
</dbReference>
<dbReference type="InterPro" id="IPR009057">
    <property type="entry name" value="Homeodomain-like_sf"/>
</dbReference>
<dbReference type="SUPFAM" id="SSF52540">
    <property type="entry name" value="P-loop containing nucleoside triphosphate hydrolases"/>
    <property type="match status" value="1"/>
</dbReference>
<dbReference type="Pfam" id="PF06505">
    <property type="entry name" value="XylR_N"/>
    <property type="match status" value="1"/>
</dbReference>
<keyword evidence="1" id="KW-0547">Nucleotide-binding</keyword>
<dbReference type="SMART" id="SM00989">
    <property type="entry name" value="V4R"/>
    <property type="match status" value="1"/>
</dbReference>
<sequence>MGSWRSYWSRTVKKNEPNLIESLEFYPENGIVKFKGQRMLILAADALGLLRKELIETLGENTARGIITRFGFACGYNDGMIINDFLKGSSSEEKLKYAKGLHVQEGSGNIFFLNYNFTFDYNKPFYAEYHYADSYEVEQHLLHIGKSNDPVCWTMIGYASGVCTAITGEKIYFIEDECIAKGDSFCHAIGKPLNKWHKNAELYLEYYKTKNIDKEIKRLERKLILKNEEIQKKKKKIEKLKEMVREKGNYRNIIGNSEGIKDVFYLIDKIANKDINVFIEGESGVGKELTAIAVHNNSFRAKKNFVAINCGALPETLLESELFGYKKGSFTGADKDKKGLFEEAEGGTIFLDEISETSPSFQIKLLRAIEERKIRKIGMSSPIKIDVRVISATNSKIEDLIDRGIFRKDLYYRLNGIKLLIPPLRNRKVDIIPLATYFIEKYKDNDKQISISSEAKSFLLDYSWPGNVRELLNVMQRALALLDVDDNIIYAEHLTDELKEKKSFLVSEEDTPLAKLEERHILKTLDKYKGNKINTAKALCIAPSTLWRKLKNIPL</sequence>
<evidence type="ECO:0000256" key="3">
    <source>
        <dbReference type="ARBA" id="ARBA00023015"/>
    </source>
</evidence>
<dbReference type="SMART" id="SM00382">
    <property type="entry name" value="AAA"/>
    <property type="match status" value="1"/>
</dbReference>
<dbReference type="InterPro" id="IPR002197">
    <property type="entry name" value="HTH_Fis"/>
</dbReference>
<keyword evidence="4" id="KW-0238">DNA-binding</keyword>
<dbReference type="InterPro" id="IPR024096">
    <property type="entry name" value="NO_sig/Golgi_transp_ligand-bd"/>
</dbReference>
<protein>
    <recommendedName>
        <fullName evidence="7">Sigma-54 factor interaction domain-containing protein</fullName>
    </recommendedName>
</protein>
<dbReference type="InterPro" id="IPR025944">
    <property type="entry name" value="Sigma_54_int_dom_CS"/>
</dbReference>
<dbReference type="InterPro" id="IPR025943">
    <property type="entry name" value="Sigma_54_int_dom_ATP-bd_2"/>
</dbReference>
<dbReference type="InterPro" id="IPR027417">
    <property type="entry name" value="P-loop_NTPase"/>
</dbReference>
<dbReference type="InterPro" id="IPR004096">
    <property type="entry name" value="V4R"/>
</dbReference>
<evidence type="ECO:0000256" key="1">
    <source>
        <dbReference type="ARBA" id="ARBA00022741"/>
    </source>
</evidence>
<keyword evidence="2" id="KW-0067">ATP-binding</keyword>
<keyword evidence="6" id="KW-0175">Coiled coil</keyword>
<organism evidence="8">
    <name type="scientific">uncultured Desulfobacterium sp</name>
    <dbReference type="NCBI Taxonomy" id="201089"/>
    <lineage>
        <taxon>Bacteria</taxon>
        <taxon>Pseudomonadati</taxon>
        <taxon>Thermodesulfobacteriota</taxon>
        <taxon>Desulfobacteria</taxon>
        <taxon>Desulfobacterales</taxon>
        <taxon>Desulfobacteriaceae</taxon>
        <taxon>Desulfobacterium</taxon>
        <taxon>environmental samples</taxon>
    </lineage>
</organism>
<dbReference type="SUPFAM" id="SSF46689">
    <property type="entry name" value="Homeodomain-like"/>
    <property type="match status" value="1"/>
</dbReference>
<dbReference type="GO" id="GO:0006355">
    <property type="term" value="P:regulation of DNA-templated transcription"/>
    <property type="evidence" value="ECO:0007669"/>
    <property type="project" value="InterPro"/>
</dbReference>
<dbReference type="GO" id="GO:0043565">
    <property type="term" value="F:sequence-specific DNA binding"/>
    <property type="evidence" value="ECO:0007669"/>
    <property type="project" value="InterPro"/>
</dbReference>
<dbReference type="Gene3D" id="3.30.1380.20">
    <property type="entry name" value="Trafficking protein particle complex subunit 3"/>
    <property type="match status" value="1"/>
</dbReference>
<keyword evidence="3" id="KW-0805">Transcription regulation</keyword>
<dbReference type="InterPro" id="IPR003593">
    <property type="entry name" value="AAA+_ATPase"/>
</dbReference>
<evidence type="ECO:0000313" key="8">
    <source>
        <dbReference type="EMBL" id="CBX29419.1"/>
    </source>
</evidence>
<evidence type="ECO:0000256" key="6">
    <source>
        <dbReference type="SAM" id="Coils"/>
    </source>
</evidence>
<name>E1YFS5_9BACT</name>
<dbReference type="EMBL" id="FR695872">
    <property type="protein sequence ID" value="CBX29419.1"/>
    <property type="molecule type" value="Genomic_DNA"/>
</dbReference>
<evidence type="ECO:0000259" key="7">
    <source>
        <dbReference type="PROSITE" id="PS50045"/>
    </source>
</evidence>
<dbReference type="FunFam" id="3.40.50.300:FF:000006">
    <property type="entry name" value="DNA-binding transcriptional regulator NtrC"/>
    <property type="match status" value="1"/>
</dbReference>
<dbReference type="SUPFAM" id="SSF69903">
    <property type="entry name" value="NSP3 homodimer"/>
    <property type="match status" value="1"/>
</dbReference>
<keyword evidence="5" id="KW-0804">Transcription</keyword>
<dbReference type="GO" id="GO:0005524">
    <property type="term" value="F:ATP binding"/>
    <property type="evidence" value="ECO:0007669"/>
    <property type="project" value="UniProtKB-KW"/>
</dbReference>
<feature type="domain" description="Sigma-54 factor interaction" evidence="7">
    <location>
        <begin position="253"/>
        <end position="480"/>
    </location>
</feature>
<dbReference type="PROSITE" id="PS00688">
    <property type="entry name" value="SIGMA54_INTERACT_3"/>
    <property type="match status" value="1"/>
</dbReference>
<dbReference type="Pfam" id="PF02954">
    <property type="entry name" value="HTH_8"/>
    <property type="match status" value="1"/>
</dbReference>
<dbReference type="InterPro" id="IPR058031">
    <property type="entry name" value="AAA_lid_NorR"/>
</dbReference>
<dbReference type="SUPFAM" id="SSF111126">
    <property type="entry name" value="Ligand-binding domain in the NO signalling and Golgi transport"/>
    <property type="match status" value="1"/>
</dbReference>
<dbReference type="InterPro" id="IPR036082">
    <property type="entry name" value="NSP3_sf"/>
</dbReference>
<dbReference type="InterPro" id="IPR010523">
    <property type="entry name" value="XylR_N"/>
</dbReference>
<dbReference type="Pfam" id="PF25601">
    <property type="entry name" value="AAA_lid_14"/>
    <property type="match status" value="1"/>
</dbReference>
<dbReference type="PANTHER" id="PTHR32071">
    <property type="entry name" value="TRANSCRIPTIONAL REGULATORY PROTEIN"/>
    <property type="match status" value="1"/>
</dbReference>
<accession>E1YFS5</accession>
<dbReference type="Gene3D" id="3.40.50.300">
    <property type="entry name" value="P-loop containing nucleotide triphosphate hydrolases"/>
    <property type="match status" value="1"/>
</dbReference>
<dbReference type="InterPro" id="IPR002078">
    <property type="entry name" value="Sigma_54_int"/>
</dbReference>
<gene>
    <name evidence="8" type="ORF">N47_J04000</name>
</gene>
<dbReference type="Pfam" id="PF00158">
    <property type="entry name" value="Sigma54_activat"/>
    <property type="match status" value="1"/>
</dbReference>
<reference evidence="8" key="1">
    <citation type="journal article" date="2011" name="Environ. Microbiol.">
        <title>Genomic insights into the metabolic potential of the polycyclic aromatic hydrocarbon degrading sulfate-reducing Deltaproteobacterium N47.</title>
        <authorList>
            <person name="Bergmann F."/>
            <person name="Selesi D."/>
            <person name="Weinmaier T."/>
            <person name="Tischler P."/>
            <person name="Rattei T."/>
            <person name="Meckenstock R.U."/>
        </authorList>
    </citation>
    <scope>NUCLEOTIDE SEQUENCE</scope>
</reference>
<feature type="coiled-coil region" evidence="6">
    <location>
        <begin position="209"/>
        <end position="247"/>
    </location>
</feature>